<dbReference type="NCBIfam" id="NF002378">
    <property type="entry name" value="PRK01372.1"/>
    <property type="match status" value="1"/>
</dbReference>
<evidence type="ECO:0000256" key="7">
    <source>
        <dbReference type="PROSITE-ProRule" id="PRU00409"/>
    </source>
</evidence>
<keyword evidence="4" id="KW-0133">Cell shape</keyword>
<dbReference type="Pfam" id="PF07478">
    <property type="entry name" value="Dala_Dala_lig_C"/>
    <property type="match status" value="1"/>
</dbReference>
<dbReference type="Gene3D" id="3.30.470.20">
    <property type="entry name" value="ATP-grasp fold, B domain"/>
    <property type="match status" value="1"/>
</dbReference>
<keyword evidence="7" id="KW-0547">Nucleotide-binding</keyword>
<dbReference type="InterPro" id="IPR016185">
    <property type="entry name" value="PreATP-grasp_dom_sf"/>
</dbReference>
<keyword evidence="6" id="KW-0479">Metal-binding</keyword>
<feature type="active site" evidence="5">
    <location>
        <position position="151"/>
    </location>
</feature>
<feature type="active site" evidence="5">
    <location>
        <position position="285"/>
    </location>
</feature>
<comment type="cofactor">
    <cofactor evidence="6">
        <name>Mg(2+)</name>
        <dbReference type="ChEBI" id="CHEBI:18420"/>
    </cofactor>
    <cofactor evidence="6">
        <name>Mn(2+)</name>
        <dbReference type="ChEBI" id="CHEBI:29035"/>
    </cofactor>
    <text evidence="6">Binds 2 magnesium or manganese ions per subunit.</text>
</comment>
<dbReference type="GO" id="GO:0008360">
    <property type="term" value="P:regulation of cell shape"/>
    <property type="evidence" value="ECO:0007669"/>
    <property type="project" value="UniProtKB-KW"/>
</dbReference>
<dbReference type="InterPro" id="IPR013815">
    <property type="entry name" value="ATP_grasp_subdomain_1"/>
</dbReference>
<sequence length="334" mass="34261">MSNNVIVLAGGLSHERDVSLRSGRRVAQALRDSGHNVIEADVNATLLETLASVEDPVVFPVLHGGAGEDGALREVLDLLGVPYVGSNGPASRVAFDKAVSTPIVTYAGIATPAQSALPHGMFRELGAANLVDALAAKIGFPMMVKPARSGSALGSAKVEDAAGLPSAVVGAFSYGDIAIVAEFIEGTEVAVSVIDTGDGPQALPAVEIRPSSGVYDYTARYTAGATRFLSPAPMDADVAAACAEMALTAHRVLGLRDLSRTDMIVRDGVPYFLEVNVAPGMTETSLLPLAIEASSATFSEVCARLVEAARTRAAAGVAEPAPQIATDDPEDAPA</sequence>
<dbReference type="GO" id="GO:0005737">
    <property type="term" value="C:cytoplasm"/>
    <property type="evidence" value="ECO:0007669"/>
    <property type="project" value="UniProtKB-SubCell"/>
</dbReference>
<dbReference type="Proteomes" id="UP000501058">
    <property type="component" value="Chromosome"/>
</dbReference>
<dbReference type="InterPro" id="IPR005905">
    <property type="entry name" value="D_ala_D_ala"/>
</dbReference>
<evidence type="ECO:0000256" key="3">
    <source>
        <dbReference type="ARBA" id="ARBA00023316"/>
    </source>
</evidence>
<keyword evidence="7" id="KW-0067">ATP-binding</keyword>
<dbReference type="Pfam" id="PF01820">
    <property type="entry name" value="Dala_Dala_lig_N"/>
    <property type="match status" value="1"/>
</dbReference>
<dbReference type="GO" id="GO:0071555">
    <property type="term" value="P:cell wall organization"/>
    <property type="evidence" value="ECO:0007669"/>
    <property type="project" value="UniProtKB-KW"/>
</dbReference>
<dbReference type="PIRSF" id="PIRSF039102">
    <property type="entry name" value="Ddl/VanB"/>
    <property type="match status" value="1"/>
</dbReference>
<keyword evidence="6" id="KW-0460">Magnesium</keyword>
<dbReference type="EMBL" id="CP049865">
    <property type="protein sequence ID" value="QIK72140.1"/>
    <property type="molecule type" value="Genomic_DNA"/>
</dbReference>
<name>A0A6G7Y5R1_9ACTN</name>
<dbReference type="InterPro" id="IPR011761">
    <property type="entry name" value="ATP-grasp"/>
</dbReference>
<dbReference type="HAMAP" id="MF_00047">
    <property type="entry name" value="Dala_Dala_lig"/>
    <property type="match status" value="1"/>
</dbReference>
<comment type="subcellular location">
    <subcellularLocation>
        <location evidence="4">Cytoplasm</location>
    </subcellularLocation>
</comment>
<dbReference type="GO" id="GO:0046872">
    <property type="term" value="F:metal ion binding"/>
    <property type="evidence" value="ECO:0007669"/>
    <property type="project" value="UniProtKB-KW"/>
</dbReference>
<evidence type="ECO:0000256" key="4">
    <source>
        <dbReference type="HAMAP-Rule" id="MF_00047"/>
    </source>
</evidence>
<feature type="active site" evidence="5">
    <location>
        <position position="15"/>
    </location>
</feature>
<feature type="binding site" evidence="6">
    <location>
        <position position="262"/>
    </location>
    <ligand>
        <name>Mg(2+)</name>
        <dbReference type="ChEBI" id="CHEBI:18420"/>
        <label>1</label>
    </ligand>
</feature>
<dbReference type="SUPFAM" id="SSF56059">
    <property type="entry name" value="Glutathione synthetase ATP-binding domain-like"/>
    <property type="match status" value="1"/>
</dbReference>
<evidence type="ECO:0000259" key="8">
    <source>
        <dbReference type="PROSITE" id="PS50975"/>
    </source>
</evidence>
<dbReference type="PANTHER" id="PTHR23132:SF23">
    <property type="entry name" value="D-ALANINE--D-ALANINE LIGASE B"/>
    <property type="match status" value="1"/>
</dbReference>
<gene>
    <name evidence="4" type="primary">ddl</name>
    <name evidence="9" type="ORF">G7070_07470</name>
</gene>
<dbReference type="EC" id="6.3.2.4" evidence="4"/>
<dbReference type="PANTHER" id="PTHR23132">
    <property type="entry name" value="D-ALANINE--D-ALANINE LIGASE"/>
    <property type="match status" value="1"/>
</dbReference>
<protein>
    <recommendedName>
        <fullName evidence="4">D-alanine--D-alanine ligase</fullName>
        <ecNumber evidence="4">6.3.2.4</ecNumber>
    </recommendedName>
    <alternativeName>
        <fullName evidence="4">D-Ala-D-Ala ligase</fullName>
    </alternativeName>
    <alternativeName>
        <fullName evidence="4">D-alanylalanine synthetase</fullName>
    </alternativeName>
</protein>
<evidence type="ECO:0000256" key="1">
    <source>
        <dbReference type="ARBA" id="ARBA00010871"/>
    </source>
</evidence>
<comment type="pathway">
    <text evidence="4">Cell wall biogenesis; peptidoglycan biosynthesis.</text>
</comment>
<dbReference type="GO" id="GO:0008716">
    <property type="term" value="F:D-alanine-D-alanine ligase activity"/>
    <property type="evidence" value="ECO:0007669"/>
    <property type="project" value="UniProtKB-UniRule"/>
</dbReference>
<evidence type="ECO:0000313" key="10">
    <source>
        <dbReference type="Proteomes" id="UP000501058"/>
    </source>
</evidence>
<comment type="function">
    <text evidence="4">Cell wall formation.</text>
</comment>
<keyword evidence="4" id="KW-0963">Cytoplasm</keyword>
<dbReference type="Gene3D" id="3.30.1490.20">
    <property type="entry name" value="ATP-grasp fold, A domain"/>
    <property type="match status" value="1"/>
</dbReference>
<keyword evidence="10" id="KW-1185">Reference proteome</keyword>
<reference evidence="9 10" key="1">
    <citation type="submission" date="2020-03" db="EMBL/GenBank/DDBJ databases">
        <title>Propioniciclava sp. nov., isolated from Hydrophilus acuminatus.</title>
        <authorList>
            <person name="Hyun D.-W."/>
            <person name="Bae J.-W."/>
        </authorList>
    </citation>
    <scope>NUCLEOTIDE SEQUENCE [LARGE SCALE GENOMIC DNA]</scope>
    <source>
        <strain evidence="9 10">HDW11</strain>
    </source>
</reference>
<keyword evidence="4" id="KW-0573">Peptidoglycan synthesis</keyword>
<dbReference type="UniPathway" id="UPA00219"/>
<dbReference type="AlphaFoldDB" id="A0A6G7Y5R1"/>
<dbReference type="KEGG" id="prv:G7070_07470"/>
<evidence type="ECO:0000256" key="2">
    <source>
        <dbReference type="ARBA" id="ARBA00022598"/>
    </source>
</evidence>
<dbReference type="GO" id="GO:0009252">
    <property type="term" value="P:peptidoglycan biosynthetic process"/>
    <property type="evidence" value="ECO:0007669"/>
    <property type="project" value="UniProtKB-UniRule"/>
</dbReference>
<dbReference type="SUPFAM" id="SSF52440">
    <property type="entry name" value="PreATP-grasp domain"/>
    <property type="match status" value="1"/>
</dbReference>
<feature type="binding site" evidence="6">
    <location>
        <position position="274"/>
    </location>
    <ligand>
        <name>Mg(2+)</name>
        <dbReference type="ChEBI" id="CHEBI:18420"/>
        <label>1</label>
    </ligand>
</feature>
<organism evidence="9 10">
    <name type="scientific">Propioniciclava coleopterorum</name>
    <dbReference type="NCBI Taxonomy" id="2714937"/>
    <lineage>
        <taxon>Bacteria</taxon>
        <taxon>Bacillati</taxon>
        <taxon>Actinomycetota</taxon>
        <taxon>Actinomycetes</taxon>
        <taxon>Propionibacteriales</taxon>
        <taxon>Propionibacteriaceae</taxon>
        <taxon>Propioniciclava</taxon>
    </lineage>
</organism>
<dbReference type="InterPro" id="IPR011095">
    <property type="entry name" value="Dala_Dala_lig_C"/>
</dbReference>
<evidence type="ECO:0000256" key="5">
    <source>
        <dbReference type="PIRSR" id="PIRSR039102-1"/>
    </source>
</evidence>
<keyword evidence="3 4" id="KW-0961">Cell wall biogenesis/degradation</keyword>
<dbReference type="InterPro" id="IPR011127">
    <property type="entry name" value="Dala_Dala_lig_N"/>
</dbReference>
<evidence type="ECO:0000313" key="9">
    <source>
        <dbReference type="EMBL" id="QIK72140.1"/>
    </source>
</evidence>
<keyword evidence="2 4" id="KW-0436">Ligase</keyword>
<dbReference type="GO" id="GO:0005524">
    <property type="term" value="F:ATP binding"/>
    <property type="evidence" value="ECO:0007669"/>
    <property type="project" value="UniProtKB-UniRule"/>
</dbReference>
<feature type="binding site" evidence="6">
    <location>
        <position position="274"/>
    </location>
    <ligand>
        <name>Mg(2+)</name>
        <dbReference type="ChEBI" id="CHEBI:18420"/>
        <label>2</label>
    </ligand>
</feature>
<evidence type="ECO:0000256" key="6">
    <source>
        <dbReference type="PIRSR" id="PIRSR039102-3"/>
    </source>
</evidence>
<proteinExistence type="inferred from homology"/>
<accession>A0A6G7Y5R1</accession>
<feature type="domain" description="ATP-grasp" evidence="8">
    <location>
        <begin position="109"/>
        <end position="307"/>
    </location>
</feature>
<feature type="binding site" evidence="6">
    <location>
        <position position="276"/>
    </location>
    <ligand>
        <name>Mg(2+)</name>
        <dbReference type="ChEBI" id="CHEBI:18420"/>
        <label>2</label>
    </ligand>
</feature>
<dbReference type="Gene3D" id="3.40.50.20">
    <property type="match status" value="1"/>
</dbReference>
<comment type="catalytic activity">
    <reaction evidence="4">
        <text>2 D-alanine + ATP = D-alanyl-D-alanine + ADP + phosphate + H(+)</text>
        <dbReference type="Rhea" id="RHEA:11224"/>
        <dbReference type="ChEBI" id="CHEBI:15378"/>
        <dbReference type="ChEBI" id="CHEBI:30616"/>
        <dbReference type="ChEBI" id="CHEBI:43474"/>
        <dbReference type="ChEBI" id="CHEBI:57416"/>
        <dbReference type="ChEBI" id="CHEBI:57822"/>
        <dbReference type="ChEBI" id="CHEBI:456216"/>
        <dbReference type="EC" id="6.3.2.4"/>
    </reaction>
</comment>
<comment type="similarity">
    <text evidence="1 4">Belongs to the D-alanine--D-alanine ligase family.</text>
</comment>
<dbReference type="PROSITE" id="PS50975">
    <property type="entry name" value="ATP_GRASP"/>
    <property type="match status" value="1"/>
</dbReference>
<keyword evidence="6" id="KW-0464">Manganese</keyword>